<dbReference type="RefSeq" id="YP_009394946.1">
    <property type="nucleotide sequence ID" value="NC_035275.1"/>
</dbReference>
<dbReference type="PANTHER" id="PTHR47128">
    <property type="match status" value="1"/>
</dbReference>
<dbReference type="SUPFAM" id="SSF51735">
    <property type="entry name" value="NAD(P)-binding Rossmann-fold domains"/>
    <property type="match status" value="1"/>
</dbReference>
<evidence type="ECO:0000256" key="3">
    <source>
        <dbReference type="ARBA" id="ARBA00022640"/>
    </source>
</evidence>
<keyword evidence="2" id="KW-0602">Photosynthesis</keyword>
<geneLocation type="chloroplast" evidence="6"/>
<evidence type="ECO:0000256" key="2">
    <source>
        <dbReference type="ARBA" id="ARBA00022531"/>
    </source>
</evidence>
<proteinExistence type="predicted"/>
<sequence>MTLLVLGGTGTLGRQVVIKALNEGFQVKCFVRNLRRAAFLKEWGAELIYGDLILPETIPLALLGVSAVIDCSTSRPNESHETKLIDLKAKYILIDSAIKAGVKRFIFFSIVEAASYPKIALLRLKSMVELRIKQSSVKYTVFYLPGFFQGLIPQYALPILDKQSIWITDEFSSISYINTQDVANLVIQSLSIDQFKNKSLPLIGKKAWTSMEVIKLCERISGRRAKINQVPLYLLNFLKQFMKFFQWSWNIAERLDFIRVLSTNYNTDVKMQEILYILKINQNDLESLEFYFQEYFVRIMKKLKELNYQALNNDTSIDKIDF</sequence>
<dbReference type="GeneID" id="33356894"/>
<dbReference type="GO" id="GO:0009536">
    <property type="term" value="C:plastid"/>
    <property type="evidence" value="ECO:0007669"/>
    <property type="project" value="UniProtKB-SubCell"/>
</dbReference>
<dbReference type="PANTHER" id="PTHR47128:SF2">
    <property type="entry name" value="PROTEIN HIGH CHLOROPHYLL FLUORESCENCE PHENOTYPE 244, CHLOROPLASTIC"/>
    <property type="match status" value="1"/>
</dbReference>
<dbReference type="InterPro" id="IPR008030">
    <property type="entry name" value="NmrA-like"/>
</dbReference>
<accession>A0A1Z1MBN9</accession>
<evidence type="ECO:0000259" key="5">
    <source>
        <dbReference type="Pfam" id="PF05368"/>
    </source>
</evidence>
<dbReference type="InterPro" id="IPR036291">
    <property type="entry name" value="NAD(P)-bd_dom_sf"/>
</dbReference>
<dbReference type="Pfam" id="PF05368">
    <property type="entry name" value="NmrA"/>
    <property type="match status" value="1"/>
</dbReference>
<evidence type="ECO:0000256" key="1">
    <source>
        <dbReference type="ARBA" id="ARBA00004474"/>
    </source>
</evidence>
<gene>
    <name evidence="6" type="primary">ycf39</name>
</gene>
<dbReference type="GO" id="GO:0015979">
    <property type="term" value="P:photosynthesis"/>
    <property type="evidence" value="ECO:0007669"/>
    <property type="project" value="UniProtKB-KW"/>
</dbReference>
<name>A0A1Z1MBN9_POLUR</name>
<feature type="domain" description="NmrA-like" evidence="5">
    <location>
        <begin position="2"/>
        <end position="236"/>
    </location>
</feature>
<evidence type="ECO:0000256" key="4">
    <source>
        <dbReference type="ARBA" id="ARBA00023276"/>
    </source>
</evidence>
<dbReference type="AlphaFoldDB" id="A0A1Z1MBN9"/>
<dbReference type="Gene3D" id="3.40.50.720">
    <property type="entry name" value="NAD(P)-binding Rossmann-like Domain"/>
    <property type="match status" value="1"/>
</dbReference>
<dbReference type="InterPro" id="IPR044256">
    <property type="entry name" value="HCF244-like"/>
</dbReference>
<keyword evidence="4" id="KW-0604">Photosystem II</keyword>
<keyword evidence="3 6" id="KW-0934">Plastid</keyword>
<dbReference type="EMBL" id="MF101428">
    <property type="protein sequence ID" value="ARW63508.1"/>
    <property type="molecule type" value="Genomic_DNA"/>
</dbReference>
<keyword evidence="6" id="KW-0150">Chloroplast</keyword>
<dbReference type="GO" id="GO:0009523">
    <property type="term" value="C:photosystem II"/>
    <property type="evidence" value="ECO:0007669"/>
    <property type="project" value="UniProtKB-KW"/>
</dbReference>
<organism evidence="6">
    <name type="scientific">Polysiphonia urceolata</name>
    <name type="common">Red alga</name>
    <name type="synonym">Conferva urceolata</name>
    <dbReference type="NCBI Taxonomy" id="173545"/>
    <lineage>
        <taxon>Eukaryota</taxon>
        <taxon>Rhodophyta</taxon>
        <taxon>Florideophyceae</taxon>
        <taxon>Rhodymeniophycidae</taxon>
        <taxon>Ceramiales</taxon>
        <taxon>Rhodomelaceae</taxon>
        <taxon>Polysiphonioideae</taxon>
        <taxon>Polysiphonia</taxon>
    </lineage>
</organism>
<dbReference type="CDD" id="cd05243">
    <property type="entry name" value="SDR_a5"/>
    <property type="match status" value="1"/>
</dbReference>
<protein>
    <recommendedName>
        <fullName evidence="5">NmrA-like domain-containing protein</fullName>
    </recommendedName>
</protein>
<evidence type="ECO:0000313" key="6">
    <source>
        <dbReference type="EMBL" id="ARW63508.1"/>
    </source>
</evidence>
<reference evidence="6" key="1">
    <citation type="journal article" date="2017" name="J. Phycol.">
        <title>Analysis of chloroplast genomes and a supermatrix inform reclassification of the Rhodomelaceae (Rhodophyta).</title>
        <authorList>
            <person name="Diaz-Tapia P."/>
            <person name="Maggs C.A."/>
            <person name="West J.A."/>
            <person name="Verbruggen H."/>
        </authorList>
    </citation>
    <scope>NUCLEOTIDE SEQUENCE</scope>
    <source>
        <strain evidence="6">PD550</strain>
    </source>
</reference>
<comment type="subcellular location">
    <subcellularLocation>
        <location evidence="1">Plastid</location>
    </subcellularLocation>
</comment>